<keyword evidence="8 9" id="KW-0472">Membrane</keyword>
<dbReference type="PANTHER" id="PTHR33910:SF1">
    <property type="entry name" value="PROTEIN TRANSLOCASE SUBUNIT SECE"/>
    <property type="match status" value="1"/>
</dbReference>
<comment type="subcellular location">
    <subcellularLocation>
        <location evidence="1">Membrane</location>
    </subcellularLocation>
</comment>
<sequence>AAVAVVVGFPTAAGRQLWEFSKSARGELRKVVWPSNKETMQVTLVVFAMVVLIALFLWVIDWGLLKTMQALTAPRT</sequence>
<evidence type="ECO:0000256" key="9">
    <source>
        <dbReference type="SAM" id="Phobius"/>
    </source>
</evidence>
<dbReference type="Pfam" id="PF00584">
    <property type="entry name" value="SecE"/>
    <property type="match status" value="1"/>
</dbReference>
<keyword evidence="6 9" id="KW-1133">Transmembrane helix</keyword>
<keyword evidence="4 9" id="KW-0812">Transmembrane</keyword>
<evidence type="ECO:0000256" key="2">
    <source>
        <dbReference type="ARBA" id="ARBA00022448"/>
    </source>
</evidence>
<evidence type="ECO:0000256" key="8">
    <source>
        <dbReference type="ARBA" id="ARBA00023136"/>
    </source>
</evidence>
<dbReference type="PANTHER" id="PTHR33910">
    <property type="entry name" value="PROTEIN TRANSLOCASE SUBUNIT SECE"/>
    <property type="match status" value="1"/>
</dbReference>
<evidence type="ECO:0000256" key="5">
    <source>
        <dbReference type="ARBA" id="ARBA00022927"/>
    </source>
</evidence>
<keyword evidence="3" id="KW-1003">Cell membrane</keyword>
<dbReference type="NCBIfam" id="TIGR00964">
    <property type="entry name" value="secE_bact"/>
    <property type="match status" value="1"/>
</dbReference>
<dbReference type="GO" id="GO:0043952">
    <property type="term" value="P:protein transport by the Sec complex"/>
    <property type="evidence" value="ECO:0007669"/>
    <property type="project" value="TreeGrafter"/>
</dbReference>
<proteinExistence type="inferred from homology"/>
<accession>A0A1F6UYL1</accession>
<keyword evidence="2" id="KW-0813">Transport</keyword>
<name>A0A1F6UYL1_9PROT</name>
<dbReference type="GO" id="GO:0008320">
    <property type="term" value="F:protein transmembrane transporter activity"/>
    <property type="evidence" value="ECO:0007669"/>
    <property type="project" value="InterPro"/>
</dbReference>
<reference evidence="10 11" key="1">
    <citation type="journal article" date="2016" name="Nat. Commun.">
        <title>Thousands of microbial genomes shed light on interconnected biogeochemical processes in an aquifer system.</title>
        <authorList>
            <person name="Anantharaman K."/>
            <person name="Brown C.T."/>
            <person name="Hug L.A."/>
            <person name="Sharon I."/>
            <person name="Castelle C.J."/>
            <person name="Probst A.J."/>
            <person name="Thomas B.C."/>
            <person name="Singh A."/>
            <person name="Wilkins M.J."/>
            <person name="Karaoz U."/>
            <person name="Brodie E.L."/>
            <person name="Williams K.H."/>
            <person name="Hubbard S.S."/>
            <person name="Banfield J.F."/>
        </authorList>
    </citation>
    <scope>NUCLEOTIDE SEQUENCE [LARGE SCALE GENOMIC DNA]</scope>
</reference>
<dbReference type="Gene3D" id="1.20.5.1030">
    <property type="entry name" value="Preprotein translocase secy subunit"/>
    <property type="match status" value="1"/>
</dbReference>
<dbReference type="GO" id="GO:0006605">
    <property type="term" value="P:protein targeting"/>
    <property type="evidence" value="ECO:0007669"/>
    <property type="project" value="InterPro"/>
</dbReference>
<gene>
    <name evidence="10" type="ORF">A2W18_10860</name>
</gene>
<evidence type="ECO:0000256" key="1">
    <source>
        <dbReference type="ARBA" id="ARBA00004370"/>
    </source>
</evidence>
<keyword evidence="5" id="KW-0653">Protein transport</keyword>
<dbReference type="GO" id="GO:0009306">
    <property type="term" value="P:protein secretion"/>
    <property type="evidence" value="ECO:0007669"/>
    <property type="project" value="InterPro"/>
</dbReference>
<dbReference type="HAMAP" id="MF_00422">
    <property type="entry name" value="SecE"/>
    <property type="match status" value="1"/>
</dbReference>
<keyword evidence="7" id="KW-0811">Translocation</keyword>
<dbReference type="AlphaFoldDB" id="A0A1F6UYL1"/>
<organism evidence="10 11">
    <name type="scientific">Candidatus Muproteobacteria bacterium RBG_16_60_9</name>
    <dbReference type="NCBI Taxonomy" id="1817755"/>
    <lineage>
        <taxon>Bacteria</taxon>
        <taxon>Pseudomonadati</taxon>
        <taxon>Pseudomonadota</taxon>
        <taxon>Candidatus Muproteobacteria</taxon>
    </lineage>
</organism>
<feature type="non-terminal residue" evidence="10">
    <location>
        <position position="1"/>
    </location>
</feature>
<evidence type="ECO:0000256" key="3">
    <source>
        <dbReference type="ARBA" id="ARBA00022475"/>
    </source>
</evidence>
<feature type="transmembrane region" description="Helical" evidence="9">
    <location>
        <begin position="42"/>
        <end position="65"/>
    </location>
</feature>
<dbReference type="InterPro" id="IPR038379">
    <property type="entry name" value="SecE_sf"/>
</dbReference>
<dbReference type="GO" id="GO:0005886">
    <property type="term" value="C:plasma membrane"/>
    <property type="evidence" value="ECO:0007669"/>
    <property type="project" value="TreeGrafter"/>
</dbReference>
<evidence type="ECO:0000256" key="4">
    <source>
        <dbReference type="ARBA" id="ARBA00022692"/>
    </source>
</evidence>
<dbReference type="Proteomes" id="UP000179076">
    <property type="component" value="Unassembled WGS sequence"/>
</dbReference>
<comment type="caution">
    <text evidence="10">The sequence shown here is derived from an EMBL/GenBank/DDBJ whole genome shotgun (WGS) entry which is preliminary data.</text>
</comment>
<evidence type="ECO:0000313" key="11">
    <source>
        <dbReference type="Proteomes" id="UP000179076"/>
    </source>
</evidence>
<evidence type="ECO:0000313" key="10">
    <source>
        <dbReference type="EMBL" id="OGI62364.1"/>
    </source>
</evidence>
<evidence type="ECO:0000256" key="6">
    <source>
        <dbReference type="ARBA" id="ARBA00022989"/>
    </source>
</evidence>
<protein>
    <submittedName>
        <fullName evidence="10">Preprotein translocase subunit SecE</fullName>
    </submittedName>
</protein>
<dbReference type="PRINTS" id="PR01650">
    <property type="entry name" value="SECETRNLCASE"/>
</dbReference>
<dbReference type="InterPro" id="IPR005807">
    <property type="entry name" value="SecE_bac"/>
</dbReference>
<evidence type="ECO:0000256" key="7">
    <source>
        <dbReference type="ARBA" id="ARBA00023010"/>
    </source>
</evidence>
<dbReference type="InterPro" id="IPR001901">
    <property type="entry name" value="Translocase_SecE/Sec61-g"/>
</dbReference>
<dbReference type="EMBL" id="MFSP01000179">
    <property type="protein sequence ID" value="OGI62364.1"/>
    <property type="molecule type" value="Genomic_DNA"/>
</dbReference>
<dbReference type="GO" id="GO:0006886">
    <property type="term" value="P:intracellular protein transport"/>
    <property type="evidence" value="ECO:0007669"/>
    <property type="project" value="InterPro"/>
</dbReference>